<evidence type="ECO:0000313" key="2">
    <source>
        <dbReference type="Proteomes" id="UP000281553"/>
    </source>
</evidence>
<name>A0A3P7LRJ0_DIBLA</name>
<dbReference type="AlphaFoldDB" id="A0A3P7LRJ0"/>
<reference evidence="1 2" key="1">
    <citation type="submission" date="2018-11" db="EMBL/GenBank/DDBJ databases">
        <authorList>
            <consortium name="Pathogen Informatics"/>
        </authorList>
    </citation>
    <scope>NUCLEOTIDE SEQUENCE [LARGE SCALE GENOMIC DNA]</scope>
</reference>
<accession>A0A3P7LRJ0</accession>
<organism evidence="1 2">
    <name type="scientific">Dibothriocephalus latus</name>
    <name type="common">Fish tapeworm</name>
    <name type="synonym">Diphyllobothrium latum</name>
    <dbReference type="NCBI Taxonomy" id="60516"/>
    <lineage>
        <taxon>Eukaryota</taxon>
        <taxon>Metazoa</taxon>
        <taxon>Spiralia</taxon>
        <taxon>Lophotrochozoa</taxon>
        <taxon>Platyhelminthes</taxon>
        <taxon>Cestoda</taxon>
        <taxon>Eucestoda</taxon>
        <taxon>Diphyllobothriidea</taxon>
        <taxon>Diphyllobothriidae</taxon>
        <taxon>Dibothriocephalus</taxon>
    </lineage>
</organism>
<dbReference type="GO" id="GO:0005886">
    <property type="term" value="C:plasma membrane"/>
    <property type="evidence" value="ECO:0007669"/>
    <property type="project" value="TreeGrafter"/>
</dbReference>
<dbReference type="EMBL" id="UYRU01045909">
    <property type="protein sequence ID" value="VDN08851.1"/>
    <property type="molecule type" value="Genomic_DNA"/>
</dbReference>
<dbReference type="GO" id="GO:0030001">
    <property type="term" value="P:metal ion transport"/>
    <property type="evidence" value="ECO:0007669"/>
    <property type="project" value="TreeGrafter"/>
</dbReference>
<dbReference type="OrthoDB" id="9994106at2759"/>
<dbReference type="PANTHER" id="PTHR13800">
    <property type="entry name" value="TRANSIENT RECEPTOR POTENTIAL CATION CHANNEL, SUBFAMILY M, MEMBER 6"/>
    <property type="match status" value="1"/>
</dbReference>
<keyword evidence="2" id="KW-1185">Reference proteome</keyword>
<dbReference type="Proteomes" id="UP000281553">
    <property type="component" value="Unassembled WGS sequence"/>
</dbReference>
<dbReference type="GO" id="GO:0005261">
    <property type="term" value="F:monoatomic cation channel activity"/>
    <property type="evidence" value="ECO:0007669"/>
    <property type="project" value="TreeGrafter"/>
</dbReference>
<dbReference type="InterPro" id="IPR050927">
    <property type="entry name" value="TRPM"/>
</dbReference>
<sequence length="83" mass="9505">MIVQMFKELLILMVILAVFLVSSDVAMLSLLYPYRTEFNASVLLDVVYIPYYRIYGEVNLDESNGMFTVNSWRTAMGERVSPG</sequence>
<proteinExistence type="predicted"/>
<evidence type="ECO:0000313" key="1">
    <source>
        <dbReference type="EMBL" id="VDN08851.1"/>
    </source>
</evidence>
<dbReference type="PANTHER" id="PTHR13800:SF1">
    <property type="entry name" value="TRANSIENT RECEPTOR POTENTIAL CATION CHANNEL TRPM"/>
    <property type="match status" value="1"/>
</dbReference>
<gene>
    <name evidence="1" type="ORF">DILT_LOCUS4682</name>
</gene>
<protein>
    <submittedName>
        <fullName evidence="1">Uncharacterized protein</fullName>
    </submittedName>
</protein>